<dbReference type="PANTHER" id="PTHR11909">
    <property type="entry name" value="CASEIN KINASE-RELATED"/>
    <property type="match status" value="1"/>
</dbReference>
<dbReference type="Proteomes" id="UP001218218">
    <property type="component" value="Unassembled WGS sequence"/>
</dbReference>
<dbReference type="SMART" id="SM00220">
    <property type="entry name" value="S_TKc"/>
    <property type="match status" value="1"/>
</dbReference>
<gene>
    <name evidence="3" type="ORF">DFH08DRAFT_928233</name>
</gene>
<comment type="caution">
    <text evidence="3">The sequence shown here is derived from an EMBL/GenBank/DDBJ whole genome shotgun (WGS) entry which is preliminary data.</text>
</comment>
<dbReference type="GO" id="GO:0005524">
    <property type="term" value="F:ATP binding"/>
    <property type="evidence" value="ECO:0007669"/>
    <property type="project" value="InterPro"/>
</dbReference>
<dbReference type="GO" id="GO:0004674">
    <property type="term" value="F:protein serine/threonine kinase activity"/>
    <property type="evidence" value="ECO:0007669"/>
    <property type="project" value="UniProtKB-EC"/>
</dbReference>
<dbReference type="InterPro" id="IPR011009">
    <property type="entry name" value="Kinase-like_dom_sf"/>
</dbReference>
<dbReference type="Pfam" id="PF00069">
    <property type="entry name" value="Pkinase"/>
    <property type="match status" value="1"/>
</dbReference>
<dbReference type="EMBL" id="JARIHO010000001">
    <property type="protein sequence ID" value="KAJ7367847.1"/>
    <property type="molecule type" value="Genomic_DNA"/>
</dbReference>
<keyword evidence="3" id="KW-0418">Kinase</keyword>
<accession>A0AAD7ATV4</accession>
<dbReference type="EC" id="2.7.11.1" evidence="1"/>
<organism evidence="3 4">
    <name type="scientific">Mycena albidolilacea</name>
    <dbReference type="NCBI Taxonomy" id="1033008"/>
    <lineage>
        <taxon>Eukaryota</taxon>
        <taxon>Fungi</taxon>
        <taxon>Dikarya</taxon>
        <taxon>Basidiomycota</taxon>
        <taxon>Agaricomycotina</taxon>
        <taxon>Agaricomycetes</taxon>
        <taxon>Agaricomycetidae</taxon>
        <taxon>Agaricales</taxon>
        <taxon>Marasmiineae</taxon>
        <taxon>Mycenaceae</taxon>
        <taxon>Mycena</taxon>
    </lineage>
</organism>
<dbReference type="PROSITE" id="PS50011">
    <property type="entry name" value="PROTEIN_KINASE_DOM"/>
    <property type="match status" value="1"/>
</dbReference>
<protein>
    <recommendedName>
        <fullName evidence="1">non-specific serine/threonine protein kinase</fullName>
        <ecNumber evidence="1">2.7.11.1</ecNumber>
    </recommendedName>
</protein>
<proteinExistence type="predicted"/>
<evidence type="ECO:0000259" key="2">
    <source>
        <dbReference type="PROSITE" id="PS50011"/>
    </source>
</evidence>
<evidence type="ECO:0000313" key="3">
    <source>
        <dbReference type="EMBL" id="KAJ7367847.1"/>
    </source>
</evidence>
<keyword evidence="4" id="KW-1185">Reference proteome</keyword>
<evidence type="ECO:0000256" key="1">
    <source>
        <dbReference type="ARBA" id="ARBA00012513"/>
    </source>
</evidence>
<dbReference type="InterPro" id="IPR000719">
    <property type="entry name" value="Prot_kinase_dom"/>
</dbReference>
<evidence type="ECO:0000313" key="4">
    <source>
        <dbReference type="Proteomes" id="UP001218218"/>
    </source>
</evidence>
<dbReference type="SUPFAM" id="SSF56112">
    <property type="entry name" value="Protein kinase-like (PK-like)"/>
    <property type="match status" value="1"/>
</dbReference>
<sequence length="415" mass="45689">MQKAEKMHVIAHKFMPPQTLTVGSSASGVSTIPFRMQGPEQQYRIAGPLGAGGYVGIWSPAMISTQASTEYTVLVLRATIEPGAIKAVALKVSRVSLRVKRPILRHESRVYSPRAPRDPRSLWIRTTPSVSVDETPGPESRTAFGQSRSLSALTHVHNHGIVHRDIKPENVLVSLADPSKILLIDFGISRFFHTGPVPSQYNPVKENRHVVGPLHWAIINAHCGIDLAPRDDLESLAYVLLFLLRGDLPWRSGSISADLGNVSCTGTALGTNFPLEFGALLDCSRALRFDQMPEYDDLQVGFGRLAERSGCESHAPLDWAPSDGILPVMSPPAPTENFDFGACSEGKDAHEHLDVDALESFSNSYWEMDLGIWDDIQCNRDRDLTFPEEQAAILDSSPPTISQVFDKYPGRKGWF</sequence>
<keyword evidence="3" id="KW-0808">Transferase</keyword>
<dbReference type="InterPro" id="IPR050235">
    <property type="entry name" value="CK1_Ser-Thr_kinase"/>
</dbReference>
<dbReference type="Gene3D" id="1.10.510.10">
    <property type="entry name" value="Transferase(Phosphotransferase) domain 1"/>
    <property type="match status" value="1"/>
</dbReference>
<dbReference type="InterPro" id="IPR008271">
    <property type="entry name" value="Ser/Thr_kinase_AS"/>
</dbReference>
<name>A0AAD7ATV4_9AGAR</name>
<reference evidence="3" key="1">
    <citation type="submission" date="2023-03" db="EMBL/GenBank/DDBJ databases">
        <title>Massive genome expansion in bonnet fungi (Mycena s.s.) driven by repeated elements and novel gene families across ecological guilds.</title>
        <authorList>
            <consortium name="Lawrence Berkeley National Laboratory"/>
            <person name="Harder C.B."/>
            <person name="Miyauchi S."/>
            <person name="Viragh M."/>
            <person name="Kuo A."/>
            <person name="Thoen E."/>
            <person name="Andreopoulos B."/>
            <person name="Lu D."/>
            <person name="Skrede I."/>
            <person name="Drula E."/>
            <person name="Henrissat B."/>
            <person name="Morin E."/>
            <person name="Kohler A."/>
            <person name="Barry K."/>
            <person name="LaButti K."/>
            <person name="Morin E."/>
            <person name="Salamov A."/>
            <person name="Lipzen A."/>
            <person name="Mereny Z."/>
            <person name="Hegedus B."/>
            <person name="Baldrian P."/>
            <person name="Stursova M."/>
            <person name="Weitz H."/>
            <person name="Taylor A."/>
            <person name="Grigoriev I.V."/>
            <person name="Nagy L.G."/>
            <person name="Martin F."/>
            <person name="Kauserud H."/>
        </authorList>
    </citation>
    <scope>NUCLEOTIDE SEQUENCE</scope>
    <source>
        <strain evidence="3">CBHHK002</strain>
    </source>
</reference>
<dbReference type="AlphaFoldDB" id="A0AAD7ATV4"/>
<feature type="domain" description="Protein kinase" evidence="2">
    <location>
        <begin position="43"/>
        <end position="317"/>
    </location>
</feature>
<dbReference type="PROSITE" id="PS00108">
    <property type="entry name" value="PROTEIN_KINASE_ST"/>
    <property type="match status" value="1"/>
</dbReference>